<protein>
    <submittedName>
        <fullName evidence="1">Uncharacterized protein</fullName>
    </submittedName>
</protein>
<reference evidence="1 2" key="1">
    <citation type="journal article" date="2014" name="Genome Announc.">
        <title>Draft Genome Sequence of the Haloacid-Degrading Burkholderia caribensis Strain MBA4.</title>
        <authorList>
            <person name="Pan Y."/>
            <person name="Kong K.F."/>
            <person name="Tsang J.S."/>
        </authorList>
    </citation>
    <scope>NUCLEOTIDE SEQUENCE [LARGE SCALE GENOMIC DNA]</scope>
    <source>
        <strain evidence="1 2">MBA4</strain>
    </source>
</reference>
<dbReference type="KEGG" id="bcai:K788_0000409"/>
<name>A0A0P0RJB4_9BURK</name>
<accession>A0A0P0RJB4</accession>
<gene>
    <name evidence="1" type="ORF">K788_0000409</name>
</gene>
<proteinExistence type="predicted"/>
<dbReference type="Proteomes" id="UP000019146">
    <property type="component" value="Chromosome 2"/>
</dbReference>
<sequence>MEGPIVQVMDKRLYQQMLIDLHKGYFHILAAERRRLLDGILKGVELDTDPETHWTSKLD</sequence>
<organism evidence="1 2">
    <name type="scientific">Paraburkholderia caribensis MBA4</name>
    <dbReference type="NCBI Taxonomy" id="1323664"/>
    <lineage>
        <taxon>Bacteria</taxon>
        <taxon>Pseudomonadati</taxon>
        <taxon>Pseudomonadota</taxon>
        <taxon>Betaproteobacteria</taxon>
        <taxon>Burkholderiales</taxon>
        <taxon>Burkholderiaceae</taxon>
        <taxon>Paraburkholderia</taxon>
    </lineage>
</organism>
<dbReference type="AlphaFoldDB" id="A0A0P0RJB4"/>
<evidence type="ECO:0000313" key="1">
    <source>
        <dbReference type="EMBL" id="ALL68558.1"/>
    </source>
</evidence>
<dbReference type="EMBL" id="CP012747">
    <property type="protein sequence ID" value="ALL68558.1"/>
    <property type="molecule type" value="Genomic_DNA"/>
</dbReference>
<evidence type="ECO:0000313" key="2">
    <source>
        <dbReference type="Proteomes" id="UP000019146"/>
    </source>
</evidence>